<dbReference type="InterPro" id="IPR004843">
    <property type="entry name" value="Calcineurin-like_PHP"/>
</dbReference>
<keyword evidence="4" id="KW-1185">Reference proteome</keyword>
<comment type="caution">
    <text evidence="3">The sequence shown here is derived from an EMBL/GenBank/DDBJ whole genome shotgun (WGS) entry which is preliminary data.</text>
</comment>
<evidence type="ECO:0000259" key="2">
    <source>
        <dbReference type="Pfam" id="PF00149"/>
    </source>
</evidence>
<dbReference type="PIRSF" id="PIRSF033091">
    <property type="entry name" value="Pesterase_YhaO"/>
    <property type="match status" value="1"/>
</dbReference>
<gene>
    <name evidence="3" type="ORF">J2T15_002174</name>
</gene>
<dbReference type="PANTHER" id="PTHR30337:SF7">
    <property type="entry name" value="PHOSPHOESTERASE"/>
    <property type="match status" value="1"/>
</dbReference>
<evidence type="ECO:0000313" key="3">
    <source>
        <dbReference type="EMBL" id="MDQ0112739.1"/>
    </source>
</evidence>
<dbReference type="RefSeq" id="WP_307203657.1">
    <property type="nucleotide sequence ID" value="NZ_JAUSSU010000004.1"/>
</dbReference>
<organism evidence="3 4">
    <name type="scientific">Paenibacillus harenae</name>
    <dbReference type="NCBI Taxonomy" id="306543"/>
    <lineage>
        <taxon>Bacteria</taxon>
        <taxon>Bacillati</taxon>
        <taxon>Bacillota</taxon>
        <taxon>Bacilli</taxon>
        <taxon>Bacillales</taxon>
        <taxon>Paenibacillaceae</taxon>
        <taxon>Paenibacillus</taxon>
    </lineage>
</organism>
<dbReference type="Pfam" id="PF00149">
    <property type="entry name" value="Metallophos"/>
    <property type="match status" value="1"/>
</dbReference>
<dbReference type="InterPro" id="IPR050535">
    <property type="entry name" value="DNA_Repair-Maintenance_Comp"/>
</dbReference>
<sequence length="424" mass="47142">MAVPFRFIHAADLHLDSPFRGLAKAPEALRERLVESTFAAMRQLTDTAIAEKVDFLVLAGDLFDAADRSLRAQLRLAREWERLAEHGIAVFVIHGNHDPLSGARADLKLPSSVHIFSADQIESKPAYRRDGELAAFVYGISYGSRSVTDNLALRYRAMPGAPFHIAMLHGNVGGDSGHDPYAPCTLDELTGNAGFHYWALGHIHHRKVLHEYPHVVYPGNTQGRNPRETGQKGCYLVDVTAAGAVDLQFMPLDDVRWLEDQVSIAAIQSEHELLQQLESAMTRLGMDLEGRFAMIRLELAGRGPLHRRLSEPQAVAALLEQLQELGEERMTWVYALDNRTASELDWEEIAAEDSFAGELCRLSAKLAAGEESWEAFAKEAVHAMAGHQKLGKLLRSKWEELPEQWLERSREHVLGLIAGEGNGQ</sequence>
<dbReference type="Gene3D" id="3.60.21.10">
    <property type="match status" value="1"/>
</dbReference>
<dbReference type="CDD" id="cd00840">
    <property type="entry name" value="MPP_Mre11_N"/>
    <property type="match status" value="1"/>
</dbReference>
<dbReference type="EMBL" id="JAUSSU010000004">
    <property type="protein sequence ID" value="MDQ0112739.1"/>
    <property type="molecule type" value="Genomic_DNA"/>
</dbReference>
<dbReference type="GO" id="GO:0004527">
    <property type="term" value="F:exonuclease activity"/>
    <property type="evidence" value="ECO:0007669"/>
    <property type="project" value="UniProtKB-KW"/>
</dbReference>
<name>A0ABT9U2Q8_PAEHA</name>
<accession>A0ABT9U2Q8</accession>
<dbReference type="InterPro" id="IPR014576">
    <property type="entry name" value="Pesterase_YhaO"/>
</dbReference>
<keyword evidence="1" id="KW-0378">Hydrolase</keyword>
<dbReference type="Proteomes" id="UP001229346">
    <property type="component" value="Unassembled WGS sequence"/>
</dbReference>
<keyword evidence="3" id="KW-0540">Nuclease</keyword>
<evidence type="ECO:0000256" key="1">
    <source>
        <dbReference type="ARBA" id="ARBA00022801"/>
    </source>
</evidence>
<feature type="domain" description="Calcineurin-like phosphoesterase" evidence="2">
    <location>
        <begin position="5"/>
        <end position="205"/>
    </location>
</feature>
<keyword evidence="3" id="KW-0269">Exonuclease</keyword>
<evidence type="ECO:0000313" key="4">
    <source>
        <dbReference type="Proteomes" id="UP001229346"/>
    </source>
</evidence>
<dbReference type="PANTHER" id="PTHR30337">
    <property type="entry name" value="COMPONENT OF ATP-DEPENDENT DSDNA EXONUCLEASE"/>
    <property type="match status" value="1"/>
</dbReference>
<proteinExistence type="predicted"/>
<dbReference type="InterPro" id="IPR041796">
    <property type="entry name" value="Mre11_N"/>
</dbReference>
<dbReference type="SUPFAM" id="SSF56300">
    <property type="entry name" value="Metallo-dependent phosphatases"/>
    <property type="match status" value="1"/>
</dbReference>
<dbReference type="InterPro" id="IPR029052">
    <property type="entry name" value="Metallo-depent_PP-like"/>
</dbReference>
<reference evidence="3 4" key="1">
    <citation type="submission" date="2023-07" db="EMBL/GenBank/DDBJ databases">
        <title>Sorghum-associated microbial communities from plants grown in Nebraska, USA.</title>
        <authorList>
            <person name="Schachtman D."/>
        </authorList>
    </citation>
    <scope>NUCLEOTIDE SEQUENCE [LARGE SCALE GENOMIC DNA]</scope>
    <source>
        <strain evidence="3 4">CC482</strain>
    </source>
</reference>
<protein>
    <submittedName>
        <fullName evidence="3">DNA repair exonuclease SbcCD nuclease subunit</fullName>
    </submittedName>
</protein>